<reference evidence="3" key="1">
    <citation type="journal article" date="2019" name="Int. J. Syst. Evol. Microbiol.">
        <title>The Global Catalogue of Microorganisms (GCM) 10K type strain sequencing project: providing services to taxonomists for standard genome sequencing and annotation.</title>
        <authorList>
            <consortium name="The Broad Institute Genomics Platform"/>
            <consortium name="The Broad Institute Genome Sequencing Center for Infectious Disease"/>
            <person name="Wu L."/>
            <person name="Ma J."/>
        </authorList>
    </citation>
    <scope>NUCLEOTIDE SEQUENCE [LARGE SCALE GENOMIC DNA]</scope>
    <source>
        <strain evidence="3">CCUG 53252</strain>
    </source>
</reference>
<dbReference type="InterPro" id="IPR027417">
    <property type="entry name" value="P-loop_NTPase"/>
</dbReference>
<comment type="caution">
    <text evidence="2">The sequence shown here is derived from an EMBL/GenBank/DDBJ whole genome shotgun (WGS) entry which is preliminary data.</text>
</comment>
<dbReference type="SUPFAM" id="SSF52540">
    <property type="entry name" value="P-loop containing nucleoside triphosphate hydrolases"/>
    <property type="match status" value="1"/>
</dbReference>
<dbReference type="RefSeq" id="WP_290292266.1">
    <property type="nucleotide sequence ID" value="NZ_CP047211.1"/>
</dbReference>
<name>A0ABV7ZJC4_9CORY</name>
<proteinExistence type="predicted"/>
<sequence length="881" mass="98621">MQMLDAFRDVFDSYARTHGMEAARSKFEHMVPDPETVEELCKGFEFKLTEIIESQPAAIRPAGMEPWYPGPGADDICWPRLREYYLTEKKRPENQVDSVDEASNVVVAHTHRPDDSSFNCRGLVVGYIQSGKTTNFTAVAAKAADLGYHLVIVLSGIHNSLRKQTQNRLSSELTDLNSDKWLSLTTDESDFRKPTFNGEAALGEGNATGLMVIKKNPVVLRRLRDWLGTDVMREHLKSLRVLVIDDEADQASVGTATINPLIREILALMPRNTYIGYTATPFANVFIDPTESEDFYPRDFILNLPRPDRYFGPEMIFGRLDAENDSEESAGYDMVRLVDESELGALRPATKKDIPNFKPSVSGVLKKAVDWYFLATAARFARGQEEHSSMLVHTHIATDVHETFREPLETYRDDLLAKIEANDPETIDRLRLQWNEESSAVPAEDFQRASLGFDKVLEKLPEVVRRTRIVLDNYRSKDRLDYTGATEPQLVIAVGANTLSRGLTLEGLVSSVFVRTARAYDTLLQMGRWFGFRNGYEELPRIWMTEELRDQFRHLAQVEFEMRLDIDRYQEQDLTPTDVAVRILTHPSLAITAKMGAAKTTDITFTGHALTTRYFDVSDEELLRANLAAGAKLADAAVRDGKLLPESDNLGGSKVFDDVPADAILDFLSEYSIHDSQPNMDPRLLSQFIRDNVNVGDDYLEKWTVAFIAGDGSDVELGKLGAISSSRRSAEIPDPTKKRIHTLSNPTDFGLGLGKSRSELRVAGGGEKKIASDPRMLTLRGLDDEQCRKGILLVYPIDPVSEPKATGKTPKMRKYNIDAAGGIAPIGIGIGFPEPELNGEVDVKKRRLRTHMAVELPQYEDTAEEAAEEMQTIFDSDAEDD</sequence>
<evidence type="ECO:0000313" key="3">
    <source>
        <dbReference type="Proteomes" id="UP001595751"/>
    </source>
</evidence>
<dbReference type="EMBL" id="JBHRZN010000001">
    <property type="protein sequence ID" value="MFC3848639.1"/>
    <property type="molecule type" value="Genomic_DNA"/>
</dbReference>
<accession>A0ABV7ZJC4</accession>
<protein>
    <submittedName>
        <fullName evidence="2">Z1 domain-containing protein</fullName>
    </submittedName>
</protein>
<organism evidence="2 3">
    <name type="scientific">Corynebacterium hansenii</name>
    <dbReference type="NCBI Taxonomy" id="394964"/>
    <lineage>
        <taxon>Bacteria</taxon>
        <taxon>Bacillati</taxon>
        <taxon>Actinomycetota</taxon>
        <taxon>Actinomycetes</taxon>
        <taxon>Mycobacteriales</taxon>
        <taxon>Corynebacteriaceae</taxon>
        <taxon>Corynebacterium</taxon>
    </lineage>
</organism>
<dbReference type="InterPro" id="IPR018310">
    <property type="entry name" value="Put_endonuclease_Z1-dom"/>
</dbReference>
<feature type="domain" description="Putative endonuclease Z1" evidence="1">
    <location>
        <begin position="365"/>
        <end position="588"/>
    </location>
</feature>
<keyword evidence="3" id="KW-1185">Reference proteome</keyword>
<evidence type="ECO:0000313" key="2">
    <source>
        <dbReference type="EMBL" id="MFC3848639.1"/>
    </source>
</evidence>
<evidence type="ECO:0000259" key="1">
    <source>
        <dbReference type="Pfam" id="PF10593"/>
    </source>
</evidence>
<gene>
    <name evidence="2" type="ORF">ACFORJ_00445</name>
</gene>
<dbReference type="Proteomes" id="UP001595751">
    <property type="component" value="Unassembled WGS sequence"/>
</dbReference>
<dbReference type="Pfam" id="PF10593">
    <property type="entry name" value="Z1"/>
    <property type="match status" value="1"/>
</dbReference>